<feature type="transmembrane region" description="Helical" evidence="1">
    <location>
        <begin position="23"/>
        <end position="44"/>
    </location>
</feature>
<organism evidence="2 3">
    <name type="scientific">Methylomonas subterranea</name>
    <dbReference type="NCBI Taxonomy" id="2952225"/>
    <lineage>
        <taxon>Bacteria</taxon>
        <taxon>Pseudomonadati</taxon>
        <taxon>Pseudomonadota</taxon>
        <taxon>Gammaproteobacteria</taxon>
        <taxon>Methylococcales</taxon>
        <taxon>Methylococcaceae</taxon>
        <taxon>Methylomonas</taxon>
    </lineage>
</organism>
<keyword evidence="1" id="KW-1133">Transmembrane helix</keyword>
<protein>
    <submittedName>
        <fullName evidence="2">Uncharacterized protein</fullName>
    </submittedName>
</protein>
<accession>A0ABT1TK38</accession>
<evidence type="ECO:0000313" key="2">
    <source>
        <dbReference type="EMBL" id="MCQ8105836.1"/>
    </source>
</evidence>
<gene>
    <name evidence="2" type="ORF">NP590_17130</name>
</gene>
<keyword evidence="1" id="KW-0472">Membrane</keyword>
<proteinExistence type="predicted"/>
<dbReference type="Proteomes" id="UP001524499">
    <property type="component" value="Unassembled WGS sequence"/>
</dbReference>
<evidence type="ECO:0000256" key="1">
    <source>
        <dbReference type="SAM" id="Phobius"/>
    </source>
</evidence>
<evidence type="ECO:0000313" key="3">
    <source>
        <dbReference type="Proteomes" id="UP001524499"/>
    </source>
</evidence>
<keyword evidence="1" id="KW-0812">Transmembrane</keyword>
<dbReference type="EMBL" id="JANIBJ010000039">
    <property type="protein sequence ID" value="MCQ8105836.1"/>
    <property type="molecule type" value="Genomic_DNA"/>
</dbReference>
<reference evidence="2 3" key="1">
    <citation type="submission" date="2022-07" db="EMBL/GenBank/DDBJ databases">
        <title>Methylomonas rivi sp. nov., Methylomonas rosea sp. nov., Methylomonas aureus sp. nov. and Methylomonas subterranea sp. nov., four novel methanotrophs isolated from a freshwater creek and the deep terrestrial subsurface.</title>
        <authorList>
            <person name="Abin C."/>
            <person name="Sankaranarayanan K."/>
            <person name="Garner C."/>
            <person name="Sindelar R."/>
            <person name="Kotary K."/>
            <person name="Garner R."/>
            <person name="Barclay S."/>
            <person name="Lawson P."/>
            <person name="Krumholz L."/>
        </authorList>
    </citation>
    <scope>NUCLEOTIDE SEQUENCE [LARGE SCALE GENOMIC DNA]</scope>
    <source>
        <strain evidence="2 3">SURF-2</strain>
    </source>
</reference>
<dbReference type="RefSeq" id="WP_256603868.1">
    <property type="nucleotide sequence ID" value="NZ_JANIBJ010000039.1"/>
</dbReference>
<sequence>MAKHRFDVLRGNKVIAHISAENLTVKITAAIAAVGILIVGPYPVKTK</sequence>
<keyword evidence="3" id="KW-1185">Reference proteome</keyword>
<name>A0ABT1TK38_9GAMM</name>
<comment type="caution">
    <text evidence="2">The sequence shown here is derived from an EMBL/GenBank/DDBJ whole genome shotgun (WGS) entry which is preliminary data.</text>
</comment>